<protein>
    <recommendedName>
        <fullName evidence="3">F-box domain-containing protein</fullName>
    </recommendedName>
</protein>
<organism evidence="1 2">
    <name type="scientific">Malassezia psittaci</name>
    <dbReference type="NCBI Taxonomy" id="1821823"/>
    <lineage>
        <taxon>Eukaryota</taxon>
        <taxon>Fungi</taxon>
        <taxon>Dikarya</taxon>
        <taxon>Basidiomycota</taxon>
        <taxon>Ustilaginomycotina</taxon>
        <taxon>Malasseziomycetes</taxon>
        <taxon>Malasseziales</taxon>
        <taxon>Malasseziaceae</taxon>
        <taxon>Malassezia</taxon>
    </lineage>
</organism>
<dbReference type="AlphaFoldDB" id="A0AAF0F821"/>
<dbReference type="Proteomes" id="UP001214628">
    <property type="component" value="Chromosome 1"/>
</dbReference>
<evidence type="ECO:0000313" key="2">
    <source>
        <dbReference type="Proteomes" id="UP001214628"/>
    </source>
</evidence>
<name>A0AAF0F821_9BASI</name>
<keyword evidence="2" id="KW-1185">Reference proteome</keyword>
<proteinExistence type="predicted"/>
<evidence type="ECO:0000313" key="1">
    <source>
        <dbReference type="EMBL" id="WFD42530.1"/>
    </source>
</evidence>
<sequence>MKQVSPLEQLPNEILTRIAVYVARNSSGGPPADLIYLLSTSRTLNRELSIRTNTRLYAEIFRTAFDLAVIQRRFGTDACSTAQLAAELQRRFSALRRIRGFVRRNTDSFHEGQVLWKPYKEMESDLWCMYLIALEHDQHNLIQLQWAQVRDLVDLHAVHILCSCATRRILPKASLITSLHLHLRYALASIESQKNGSHLQADEQDNLFIFLKPFVFADHTFDMFLAPWTDLYLPRASSQWNSQHNHGSPTSPSSSSVFHCGQTLTLAIPPVSRAAIALIFECTAKALDATSLKDELDKRVIESSFQPATSLDFDLDFARLKTCYDYSSSSGLRLEDHVGRFNGVWEGRFAFFDIEANSRMLQGNDAALYDGTFGEQTQVLRLSEAVVSMSPDGVAEFHQEYLRDGLESTPINSLQKKSSHSDYISAQPSSAAARSSAQQPYIPITQTDSIPPMNADSMLREWRNLPFWTDSEHGQAQNEQRELLLYGTGHSAWGRFLVRGRVRIWDGLVVLLKEYGPERQGRWLYRGYCDTGNKLVGRWRDAYTPSTLRGYEGPFFLNRRS</sequence>
<dbReference type="EMBL" id="CP118375">
    <property type="protein sequence ID" value="WFD42530.1"/>
    <property type="molecule type" value="Genomic_DNA"/>
</dbReference>
<accession>A0AAF0F821</accession>
<evidence type="ECO:0008006" key="3">
    <source>
        <dbReference type="Google" id="ProtNLM"/>
    </source>
</evidence>
<gene>
    <name evidence="1" type="ORF">MPSI1_001175</name>
</gene>
<reference evidence="1" key="1">
    <citation type="submission" date="2023-02" db="EMBL/GenBank/DDBJ databases">
        <title>Mating type loci evolution in Malassezia.</title>
        <authorList>
            <person name="Coelho M.A."/>
        </authorList>
    </citation>
    <scope>NUCLEOTIDE SEQUENCE</scope>
    <source>
        <strain evidence="1">CBS 14136</strain>
    </source>
</reference>